<dbReference type="InterPro" id="IPR055129">
    <property type="entry name" value="YEATS_dom"/>
</dbReference>
<dbReference type="EMBL" id="JAUCMV010000001">
    <property type="protein sequence ID" value="KAK0426200.1"/>
    <property type="molecule type" value="Genomic_DNA"/>
</dbReference>
<keyword evidence="9" id="KW-0677">Repeat</keyword>
<feature type="compositionally biased region" description="Low complexity" evidence="19">
    <location>
        <begin position="1162"/>
        <end position="1189"/>
    </location>
</feature>
<dbReference type="EC" id="2.4.1.109" evidence="6"/>
<dbReference type="Pfam" id="PF08409">
    <property type="entry name" value="TMTC_DUF1736"/>
    <property type="match status" value="1"/>
</dbReference>
<evidence type="ECO:0000256" key="18">
    <source>
        <dbReference type="PROSITE-ProRule" id="PRU00376"/>
    </source>
</evidence>
<dbReference type="PROSITE" id="PS51037">
    <property type="entry name" value="YEATS"/>
    <property type="match status" value="1"/>
</dbReference>
<feature type="transmembrane region" description="Helical" evidence="20">
    <location>
        <begin position="100"/>
        <end position="121"/>
    </location>
</feature>
<feature type="region of interest" description="Disordered" evidence="19">
    <location>
        <begin position="867"/>
        <end position="909"/>
    </location>
</feature>
<dbReference type="Pfam" id="PF07719">
    <property type="entry name" value="TPR_2"/>
    <property type="match status" value="1"/>
</dbReference>
<dbReference type="InterPro" id="IPR019734">
    <property type="entry name" value="TPR_rpt"/>
</dbReference>
<dbReference type="InterPro" id="IPR013618">
    <property type="entry name" value="TMTC_DUF1736"/>
</dbReference>
<keyword evidence="13 20" id="KW-0472">Membrane</keyword>
<keyword evidence="14 18" id="KW-0539">Nucleus</keyword>
<reference evidence="22" key="1">
    <citation type="submission" date="2023-06" db="EMBL/GenBank/DDBJ databases">
        <title>Genomic analysis of the entomopathogenic nematode Steinernema hermaphroditum.</title>
        <authorList>
            <person name="Schwarz E.M."/>
            <person name="Heppert J.K."/>
            <person name="Baniya A."/>
            <person name="Schwartz H.T."/>
            <person name="Tan C.-H."/>
            <person name="Antoshechkin I."/>
            <person name="Sternberg P.W."/>
            <person name="Goodrich-Blair H."/>
            <person name="Dillman A.R."/>
        </authorList>
    </citation>
    <scope>NUCLEOTIDE SEQUENCE</scope>
    <source>
        <strain evidence="22">PS9179</strain>
        <tissue evidence="22">Whole animal</tissue>
    </source>
</reference>
<dbReference type="GO" id="GO:0016020">
    <property type="term" value="C:membrane"/>
    <property type="evidence" value="ECO:0007669"/>
    <property type="project" value="UniProtKB-SubCell"/>
</dbReference>
<evidence type="ECO:0000256" key="17">
    <source>
        <dbReference type="PROSITE-ProRule" id="PRU00339"/>
    </source>
</evidence>
<comment type="catalytic activity">
    <reaction evidence="15">
        <text>a di-trans,poly-cis-dolichyl beta-D-mannosyl phosphate + L-threonyl-[protein] = 3-O-(alpha-D-mannosyl)-L-threonyl-[protein] + a di-trans,poly-cis-dolichyl phosphate + H(+)</text>
        <dbReference type="Rhea" id="RHEA:53396"/>
        <dbReference type="Rhea" id="RHEA-COMP:11060"/>
        <dbReference type="Rhea" id="RHEA-COMP:13547"/>
        <dbReference type="Rhea" id="RHEA-COMP:19498"/>
        <dbReference type="Rhea" id="RHEA-COMP:19501"/>
        <dbReference type="ChEBI" id="CHEBI:15378"/>
        <dbReference type="ChEBI" id="CHEBI:30013"/>
        <dbReference type="ChEBI" id="CHEBI:57683"/>
        <dbReference type="ChEBI" id="CHEBI:58211"/>
        <dbReference type="ChEBI" id="CHEBI:137323"/>
        <dbReference type="EC" id="2.4.1.109"/>
    </reaction>
</comment>
<feature type="transmembrane region" description="Helical" evidence="20">
    <location>
        <begin position="378"/>
        <end position="396"/>
    </location>
</feature>
<dbReference type="SUPFAM" id="SSF48452">
    <property type="entry name" value="TPR-like"/>
    <property type="match status" value="2"/>
</dbReference>
<dbReference type="InterPro" id="IPR006597">
    <property type="entry name" value="Sel1-like"/>
</dbReference>
<feature type="transmembrane region" description="Helical" evidence="20">
    <location>
        <begin position="349"/>
        <end position="372"/>
    </location>
</feature>
<evidence type="ECO:0000256" key="5">
    <source>
        <dbReference type="ARBA" id="ARBA00007882"/>
    </source>
</evidence>
<dbReference type="Pfam" id="PF03366">
    <property type="entry name" value="YEATS"/>
    <property type="match status" value="1"/>
</dbReference>
<dbReference type="InterPro" id="IPR013105">
    <property type="entry name" value="TPR_2"/>
</dbReference>
<dbReference type="GO" id="GO:0030968">
    <property type="term" value="P:endoplasmic reticulum unfolded protein response"/>
    <property type="evidence" value="ECO:0007669"/>
    <property type="project" value="TreeGrafter"/>
</dbReference>
<feature type="compositionally biased region" description="Basic and acidic residues" evidence="19">
    <location>
        <begin position="1083"/>
        <end position="1094"/>
    </location>
</feature>
<feature type="transmembrane region" description="Helical" evidence="20">
    <location>
        <begin position="408"/>
        <end position="428"/>
    </location>
</feature>
<dbReference type="PANTHER" id="PTHR44227">
    <property type="match status" value="1"/>
</dbReference>
<comment type="catalytic activity">
    <reaction evidence="16">
        <text>a di-trans,poly-cis-dolichyl beta-D-mannosyl phosphate + L-seryl-[protein] = 3-O-(alpha-D-mannosyl)-L-seryl-[protein] + a di-trans,poly-cis-dolichyl phosphate + H(+)</text>
        <dbReference type="Rhea" id="RHEA:17377"/>
        <dbReference type="Rhea" id="RHEA-COMP:9863"/>
        <dbReference type="Rhea" id="RHEA-COMP:13546"/>
        <dbReference type="Rhea" id="RHEA-COMP:19498"/>
        <dbReference type="Rhea" id="RHEA-COMP:19501"/>
        <dbReference type="ChEBI" id="CHEBI:15378"/>
        <dbReference type="ChEBI" id="CHEBI:29999"/>
        <dbReference type="ChEBI" id="CHEBI:57683"/>
        <dbReference type="ChEBI" id="CHEBI:58211"/>
        <dbReference type="ChEBI" id="CHEBI:137321"/>
        <dbReference type="EC" id="2.4.1.109"/>
    </reaction>
</comment>
<keyword evidence="12 20" id="KW-1133">Transmembrane helix</keyword>
<feature type="transmembrane region" description="Helical" evidence="20">
    <location>
        <begin position="238"/>
        <end position="256"/>
    </location>
</feature>
<feature type="transmembrane region" description="Helical" evidence="20">
    <location>
        <begin position="21"/>
        <end position="42"/>
    </location>
</feature>
<comment type="function">
    <text evidence="1">Transfers mannosyl residues to the hydroxyl group of serine or threonine residues.</text>
</comment>
<evidence type="ECO:0000256" key="1">
    <source>
        <dbReference type="ARBA" id="ARBA00003582"/>
    </source>
</evidence>
<feature type="domain" description="YEATS" evidence="21">
    <location>
        <begin position="729"/>
        <end position="863"/>
    </location>
</feature>
<evidence type="ECO:0000256" key="3">
    <source>
        <dbReference type="ARBA" id="ARBA00004240"/>
    </source>
</evidence>
<dbReference type="PANTHER" id="PTHR44227:SF3">
    <property type="entry name" value="PROTEIN O-MANNOSYL-TRANSFERASE TMTC4"/>
    <property type="match status" value="1"/>
</dbReference>
<feature type="transmembrane region" description="Helical" evidence="20">
    <location>
        <begin position="128"/>
        <end position="149"/>
    </location>
</feature>
<dbReference type="SMART" id="SM00028">
    <property type="entry name" value="TPR"/>
    <property type="match status" value="6"/>
</dbReference>
<dbReference type="GO" id="GO:0005634">
    <property type="term" value="C:nucleus"/>
    <property type="evidence" value="ECO:0007669"/>
    <property type="project" value="UniProtKB-SubCell"/>
</dbReference>
<feature type="repeat" description="TPR" evidence="17">
    <location>
        <begin position="562"/>
        <end position="595"/>
    </location>
</feature>
<comment type="subcellular location">
    <subcellularLocation>
        <location evidence="3">Endoplasmic reticulum</location>
    </subcellularLocation>
    <subcellularLocation>
        <location evidence="2">Membrane</location>
        <topology evidence="2">Multi-pass membrane protein</topology>
    </subcellularLocation>
    <subcellularLocation>
        <location evidence="18">Nucleus</location>
    </subcellularLocation>
</comment>
<name>A0AA39MA79_9BILA</name>
<keyword evidence="7" id="KW-0808">Transferase</keyword>
<sequence>MRKRPRSPPRSASDVVSAKQWLLVATAATVCFLPSLDGHFVFDDAEAIVRNPVVQQMDLVGLLKTDFWGRDVRAPESHKSFRPVTTFTFLLNRVFSPSPLPFHAANVVLHVAVSLLLLGLLAQLCRRFGVSANVAFYAALLFGVHPIHSEAVANVVGRAELLMACFGLLALLLYTRCEERFSRTKTLLFASLLVLSTFSKEQGVTFLAISVLYDILRPGVASTDANNNDRTVARVRKRTIFCGLFLVFLCFVRLWINGFQYPRFSKLDNPAAFHEDLPVRVANYFYQYLINLWLLIFPRDLCFDYSMGCIPLITSLRDPRLLFFATYPVLGASLLLLKERLSVPEFSLAFFSLGWTFLAFLPATNVVSVGFVVAERVLYVPSVGFCLLVGTLLHRLEASIGSPKVKQLASIACILMVSKCISVLSPYACISTKRRFQRSFEWRTEKELFAAGLAVCPNNAKIHYNLGKALADGGDFASAEKSYRSALSLRPDYEQALNNMANLLERRGDRDGAIRLLQKSVSANGHFATAWMNLGVNQMAIGDYGRAERSLANALRLRPRNADAYFNLGNLYLKQKRYVEAERCWRNATLIQPNHHMSWTNLLVVLDEQNECSEVEFLAKTALEQPLGNAEPVKFQLALCQAKLRKFVEAERNLLSLVESRPENALYRMNLGVLYERWKKPRKAIEAYQKASEMNLGHVKVGERLRRLQKKMKLLIDAAVMLSQSAGTVASSGKKLISLIVGQEAELLEKKTVENYTHRWKVYVRTPGPQQPSDRSFISKVVFKLHPDFKNPERIVKRPPFEVNEAGYGGFTINVMVYFADEMVKPFSFNYDLFLSFEKTTCYRRPQILALPDRVSREFLEMIPKYCSGSTSPRTKEHHSKESSRSGKTPGGDREERRSKKKDKASDLTLAFEPSFPSTGLISLLQREKERENCSSTSMPPKAPSSSTHKSSSRQYASDDKVVTGGVQESSSKKDRRSGGVASGDSSPTSSVSSLFIEKKPKAAYKASSDVVVGSPAKRSQKTEKLKKSKEAKETGRATPPSSASGTPREKKSGRIAENDLFSTALQNCASQKSAELRKRKHESVEQLFSEKKPRPSPSGVAPGSRLSVPQMNGSRPPSRISEKKVPTPSLPKNRHPGKKTPEGARGGSPLIRKPNTPLVESPTPSTPISSIASGSSSSSASPSSASPVASPPSPCVFPGHFDLSSSPCPSDSESVDIETLSGLIASMTDPAAVLKVADFLISSESAHLVNIVNDSLECDLRELNPSLLPSLYRICFEQSR</sequence>
<feature type="compositionally biased region" description="Basic and acidic residues" evidence="19">
    <location>
        <begin position="879"/>
        <end position="898"/>
    </location>
</feature>
<dbReference type="SMART" id="SM00671">
    <property type="entry name" value="SEL1"/>
    <property type="match status" value="4"/>
</dbReference>
<evidence type="ECO:0000256" key="12">
    <source>
        <dbReference type="ARBA" id="ARBA00022989"/>
    </source>
</evidence>
<dbReference type="PROSITE" id="PS50293">
    <property type="entry name" value="TPR_REGION"/>
    <property type="match status" value="2"/>
</dbReference>
<evidence type="ECO:0000256" key="14">
    <source>
        <dbReference type="ARBA" id="ARBA00023242"/>
    </source>
</evidence>
<feature type="compositionally biased region" description="Low complexity" evidence="19">
    <location>
        <begin position="983"/>
        <end position="994"/>
    </location>
</feature>
<dbReference type="GO" id="GO:0005783">
    <property type="term" value="C:endoplasmic reticulum"/>
    <property type="evidence" value="ECO:0007669"/>
    <property type="project" value="UniProtKB-SubCell"/>
</dbReference>
<evidence type="ECO:0000256" key="20">
    <source>
        <dbReference type="SAM" id="Phobius"/>
    </source>
</evidence>
<dbReference type="CDD" id="cd16906">
    <property type="entry name" value="YEATS_AF-9_like"/>
    <property type="match status" value="1"/>
</dbReference>
<evidence type="ECO:0000256" key="19">
    <source>
        <dbReference type="SAM" id="MobiDB-lite"/>
    </source>
</evidence>
<feature type="compositionally biased region" description="Polar residues" evidence="19">
    <location>
        <begin position="1061"/>
        <end position="1074"/>
    </location>
</feature>
<evidence type="ECO:0000256" key="13">
    <source>
        <dbReference type="ARBA" id="ARBA00023136"/>
    </source>
</evidence>
<protein>
    <recommendedName>
        <fullName evidence="6">dolichyl-phosphate-mannose--protein mannosyltransferase</fullName>
        <ecNumber evidence="6">2.4.1.109</ecNumber>
    </recommendedName>
</protein>
<evidence type="ECO:0000256" key="11">
    <source>
        <dbReference type="ARBA" id="ARBA00022824"/>
    </source>
</evidence>
<comment type="caution">
    <text evidence="22">The sequence shown here is derived from an EMBL/GenBank/DDBJ whole genome shotgun (WGS) entry which is preliminary data.</text>
</comment>
<keyword evidence="8 20" id="KW-0812">Transmembrane</keyword>
<feature type="repeat" description="TPR" evidence="17">
    <location>
        <begin position="528"/>
        <end position="561"/>
    </location>
</feature>
<feature type="repeat" description="TPR" evidence="17">
    <location>
        <begin position="460"/>
        <end position="493"/>
    </location>
</feature>
<comment type="pathway">
    <text evidence="4">Protein modification; protein glycosylation.</text>
</comment>
<dbReference type="InterPro" id="IPR011990">
    <property type="entry name" value="TPR-like_helical_dom_sf"/>
</dbReference>
<proteinExistence type="inferred from homology"/>
<evidence type="ECO:0000256" key="4">
    <source>
        <dbReference type="ARBA" id="ARBA00004922"/>
    </source>
</evidence>
<dbReference type="PROSITE" id="PS50005">
    <property type="entry name" value="TPR"/>
    <property type="match status" value="3"/>
</dbReference>
<dbReference type="InterPro" id="IPR052346">
    <property type="entry name" value="O-mannosyl-transferase_TMTC"/>
</dbReference>
<dbReference type="Pfam" id="PF13432">
    <property type="entry name" value="TPR_16"/>
    <property type="match status" value="2"/>
</dbReference>
<dbReference type="Gene3D" id="1.25.40.10">
    <property type="entry name" value="Tetratricopeptide repeat domain"/>
    <property type="match status" value="1"/>
</dbReference>
<feature type="region of interest" description="Disordered" evidence="19">
    <location>
        <begin position="928"/>
        <end position="1192"/>
    </location>
</feature>
<dbReference type="InterPro" id="IPR038704">
    <property type="entry name" value="YEAST_sf"/>
</dbReference>
<evidence type="ECO:0000256" key="7">
    <source>
        <dbReference type="ARBA" id="ARBA00022679"/>
    </source>
</evidence>
<evidence type="ECO:0000313" key="23">
    <source>
        <dbReference type="Proteomes" id="UP001175271"/>
    </source>
</evidence>
<feature type="transmembrane region" description="Helical" evidence="20">
    <location>
        <begin position="321"/>
        <end position="337"/>
    </location>
</feature>
<keyword evidence="23" id="KW-1185">Reference proteome</keyword>
<evidence type="ECO:0000256" key="10">
    <source>
        <dbReference type="ARBA" id="ARBA00022803"/>
    </source>
</evidence>
<organism evidence="22 23">
    <name type="scientific">Steinernema hermaphroditum</name>
    <dbReference type="NCBI Taxonomy" id="289476"/>
    <lineage>
        <taxon>Eukaryota</taxon>
        <taxon>Metazoa</taxon>
        <taxon>Ecdysozoa</taxon>
        <taxon>Nematoda</taxon>
        <taxon>Chromadorea</taxon>
        <taxon>Rhabditida</taxon>
        <taxon>Tylenchina</taxon>
        <taxon>Panagrolaimomorpha</taxon>
        <taxon>Strongyloidoidea</taxon>
        <taxon>Steinernematidae</taxon>
        <taxon>Steinernema</taxon>
    </lineage>
</organism>
<dbReference type="GO" id="GO:0004169">
    <property type="term" value="F:dolichyl-phosphate-mannose-protein mannosyltransferase activity"/>
    <property type="evidence" value="ECO:0007669"/>
    <property type="project" value="UniProtKB-EC"/>
</dbReference>
<feature type="compositionally biased region" description="Basic and acidic residues" evidence="19">
    <location>
        <begin position="1048"/>
        <end position="1058"/>
    </location>
</feature>
<evidence type="ECO:0000256" key="6">
    <source>
        <dbReference type="ARBA" id="ARBA00012839"/>
    </source>
</evidence>
<gene>
    <name evidence="22" type="ORF">QR680_009582</name>
</gene>
<comment type="similarity">
    <text evidence="5">Belongs to the TMTC family.</text>
</comment>
<accession>A0AA39MA79</accession>
<keyword evidence="10 17" id="KW-0802">TPR repeat</keyword>
<evidence type="ECO:0000256" key="2">
    <source>
        <dbReference type="ARBA" id="ARBA00004141"/>
    </source>
</evidence>
<dbReference type="Gene3D" id="2.60.40.1970">
    <property type="entry name" value="YEATS domain"/>
    <property type="match status" value="1"/>
</dbReference>
<feature type="compositionally biased region" description="Basic and acidic residues" evidence="19">
    <location>
        <begin position="1021"/>
        <end position="1036"/>
    </location>
</feature>
<feature type="transmembrane region" description="Helical" evidence="20">
    <location>
        <begin position="155"/>
        <end position="175"/>
    </location>
</feature>
<dbReference type="Proteomes" id="UP001175271">
    <property type="component" value="Unassembled WGS sequence"/>
</dbReference>
<dbReference type="Pfam" id="PF13374">
    <property type="entry name" value="TPR_10"/>
    <property type="match status" value="1"/>
</dbReference>
<evidence type="ECO:0000256" key="15">
    <source>
        <dbReference type="ARBA" id="ARBA00045085"/>
    </source>
</evidence>
<evidence type="ECO:0000313" key="22">
    <source>
        <dbReference type="EMBL" id="KAK0426200.1"/>
    </source>
</evidence>
<evidence type="ECO:0000256" key="8">
    <source>
        <dbReference type="ARBA" id="ARBA00022692"/>
    </source>
</evidence>
<keyword evidence="11" id="KW-0256">Endoplasmic reticulum</keyword>
<evidence type="ECO:0000259" key="21">
    <source>
        <dbReference type="PROSITE" id="PS51037"/>
    </source>
</evidence>
<evidence type="ECO:0000256" key="9">
    <source>
        <dbReference type="ARBA" id="ARBA00022737"/>
    </source>
</evidence>
<evidence type="ECO:0000256" key="16">
    <source>
        <dbReference type="ARBA" id="ARBA00045102"/>
    </source>
</evidence>